<keyword evidence="3" id="KW-1185">Reference proteome</keyword>
<protein>
    <submittedName>
        <fullName evidence="2">Uncharacterized protein</fullName>
    </submittedName>
</protein>
<evidence type="ECO:0000256" key="1">
    <source>
        <dbReference type="SAM" id="MobiDB-lite"/>
    </source>
</evidence>
<gene>
    <name evidence="2" type="ORF">LTR16_011652</name>
</gene>
<proteinExistence type="predicted"/>
<dbReference type="EMBL" id="JAVRRA010020103">
    <property type="protein sequence ID" value="KAK5173223.1"/>
    <property type="molecule type" value="Genomic_DNA"/>
</dbReference>
<accession>A0ABR0LI26</accession>
<feature type="region of interest" description="Disordered" evidence="1">
    <location>
        <begin position="35"/>
        <end position="100"/>
    </location>
</feature>
<evidence type="ECO:0000313" key="2">
    <source>
        <dbReference type="EMBL" id="KAK5173223.1"/>
    </source>
</evidence>
<sequence length="100" mass="10200">ICEHHFAIAPSTAPLHDAPISSKLTSTLHIAIAIPPPAPAPPIPPPPLPSATGTTRPHKPSRSHAFAATSLPHSLPPATPPTAAAPDADACTRPRLTSEV</sequence>
<evidence type="ECO:0000313" key="3">
    <source>
        <dbReference type="Proteomes" id="UP001357485"/>
    </source>
</evidence>
<comment type="caution">
    <text evidence="2">The sequence shown here is derived from an EMBL/GenBank/DDBJ whole genome shotgun (WGS) entry which is preliminary data.</text>
</comment>
<feature type="non-terminal residue" evidence="2">
    <location>
        <position position="1"/>
    </location>
</feature>
<reference evidence="2 3" key="1">
    <citation type="submission" date="2023-08" db="EMBL/GenBank/DDBJ databases">
        <title>Black Yeasts Isolated from many extreme environments.</title>
        <authorList>
            <person name="Coleine C."/>
            <person name="Stajich J.E."/>
            <person name="Selbmann L."/>
        </authorList>
    </citation>
    <scope>NUCLEOTIDE SEQUENCE [LARGE SCALE GENOMIC DNA]</scope>
    <source>
        <strain evidence="2 3">CCFEE 536</strain>
    </source>
</reference>
<name>A0ABR0LI26_9PEZI</name>
<dbReference type="Proteomes" id="UP001357485">
    <property type="component" value="Unassembled WGS sequence"/>
</dbReference>
<organism evidence="2 3">
    <name type="scientific">Cryomyces antarcticus</name>
    <dbReference type="NCBI Taxonomy" id="329879"/>
    <lineage>
        <taxon>Eukaryota</taxon>
        <taxon>Fungi</taxon>
        <taxon>Dikarya</taxon>
        <taxon>Ascomycota</taxon>
        <taxon>Pezizomycotina</taxon>
        <taxon>Dothideomycetes</taxon>
        <taxon>Dothideomycetes incertae sedis</taxon>
        <taxon>Cryomyces</taxon>
    </lineage>
</organism>
<feature type="compositionally biased region" description="Pro residues" evidence="1">
    <location>
        <begin position="35"/>
        <end position="49"/>
    </location>
</feature>
<feature type="compositionally biased region" description="Basic and acidic residues" evidence="1">
    <location>
        <begin position="90"/>
        <end position="100"/>
    </location>
</feature>